<evidence type="ECO:0000259" key="5">
    <source>
        <dbReference type="PROSITE" id="PS50865"/>
    </source>
</evidence>
<organism evidence="6 7">
    <name type="scientific">Rhizopogon vesiculosus</name>
    <dbReference type="NCBI Taxonomy" id="180088"/>
    <lineage>
        <taxon>Eukaryota</taxon>
        <taxon>Fungi</taxon>
        <taxon>Dikarya</taxon>
        <taxon>Basidiomycota</taxon>
        <taxon>Agaricomycotina</taxon>
        <taxon>Agaricomycetes</taxon>
        <taxon>Agaricomycetidae</taxon>
        <taxon>Boletales</taxon>
        <taxon>Suillineae</taxon>
        <taxon>Rhizopogonaceae</taxon>
        <taxon>Rhizopogon</taxon>
    </lineage>
</organism>
<dbReference type="Proteomes" id="UP000183567">
    <property type="component" value="Unassembled WGS sequence"/>
</dbReference>
<dbReference type="OrthoDB" id="5231159at2759"/>
<protein>
    <recommendedName>
        <fullName evidence="5">MYND-type domain-containing protein</fullName>
    </recommendedName>
</protein>
<evidence type="ECO:0000256" key="1">
    <source>
        <dbReference type="ARBA" id="ARBA00022723"/>
    </source>
</evidence>
<evidence type="ECO:0000256" key="2">
    <source>
        <dbReference type="ARBA" id="ARBA00022771"/>
    </source>
</evidence>
<keyword evidence="7" id="KW-1185">Reference proteome</keyword>
<dbReference type="Gene3D" id="6.10.140.2220">
    <property type="match status" value="1"/>
</dbReference>
<feature type="domain" description="MYND-type" evidence="5">
    <location>
        <begin position="273"/>
        <end position="322"/>
    </location>
</feature>
<evidence type="ECO:0000313" key="6">
    <source>
        <dbReference type="EMBL" id="OJA20576.1"/>
    </source>
</evidence>
<gene>
    <name evidence="6" type="ORF">AZE42_05368</name>
</gene>
<accession>A0A1J8R453</accession>
<keyword evidence="1" id="KW-0479">Metal-binding</keyword>
<dbReference type="Pfam" id="PF01753">
    <property type="entry name" value="zf-MYND"/>
    <property type="match status" value="1"/>
</dbReference>
<dbReference type="SUPFAM" id="SSF144232">
    <property type="entry name" value="HIT/MYND zinc finger-like"/>
    <property type="match status" value="1"/>
</dbReference>
<dbReference type="EMBL" id="LVVM01000505">
    <property type="protein sequence ID" value="OJA20576.1"/>
    <property type="molecule type" value="Genomic_DNA"/>
</dbReference>
<dbReference type="InterPro" id="IPR002893">
    <property type="entry name" value="Znf_MYND"/>
</dbReference>
<comment type="caution">
    <text evidence="6">The sequence shown here is derived from an EMBL/GenBank/DDBJ whole genome shotgun (WGS) entry which is preliminary data.</text>
</comment>
<keyword evidence="2 4" id="KW-0863">Zinc-finger</keyword>
<evidence type="ECO:0000256" key="4">
    <source>
        <dbReference type="PROSITE-ProRule" id="PRU00134"/>
    </source>
</evidence>
<dbReference type="AlphaFoldDB" id="A0A1J8R453"/>
<proteinExistence type="predicted"/>
<sequence length="452" mass="50732">MASVSVVENPPVNPLSPLLSKKFNITDIKEDPLKWNKDWEAVIASSSAAEILKEICHTLDDSFFTSDDLVAYHSALRKFQENIAQNLRLVSQHKLGVVWLLLNASEQRRHIIEGLKKACEASPPILGDDCRALCPEIAISNLLSQRGKGFLDFLPRALEVFESSKTPAFLPNTWWEQASDLPNPWWNEAWNELPPTKQKSKSTRIVFEVATIARNRFIGSFALSSVISIVHDVVNRSEGMKDVMDIVENSDEYFTLSLANFKTKLRDKPLIRCENCTKIQEEIEQAVRFMVCSTCKSKLDFEVHYCSRTCQKKDWPVHKRACGKNKVSKGLSGTKGDELLACADPFMDTMPVKTAFRIMRASAMMHDIGAEVVAEYILKLASGYPGLSRDIILKQLCAEYGDDTPQELAKLERDKPGGMGSDTLIESIAKDFSRFGYQSLRMLSDIPSNGTD</sequence>
<keyword evidence="3" id="KW-0862">Zinc</keyword>
<evidence type="ECO:0000256" key="3">
    <source>
        <dbReference type="ARBA" id="ARBA00022833"/>
    </source>
</evidence>
<dbReference type="GO" id="GO:0008270">
    <property type="term" value="F:zinc ion binding"/>
    <property type="evidence" value="ECO:0007669"/>
    <property type="project" value="UniProtKB-KW"/>
</dbReference>
<dbReference type="PROSITE" id="PS50865">
    <property type="entry name" value="ZF_MYND_2"/>
    <property type="match status" value="1"/>
</dbReference>
<reference evidence="6 7" key="1">
    <citation type="submission" date="2016-03" db="EMBL/GenBank/DDBJ databases">
        <title>Comparative genomics of the ectomycorrhizal sister species Rhizopogon vinicolor and Rhizopogon vesiculosus (Basidiomycota: Boletales) reveals a divergence of the mating type B locus.</title>
        <authorList>
            <person name="Mujic A.B."/>
            <person name="Kuo A."/>
            <person name="Tritt A."/>
            <person name="Lipzen A."/>
            <person name="Chen C."/>
            <person name="Johnson J."/>
            <person name="Sharma A."/>
            <person name="Barry K."/>
            <person name="Grigoriev I.V."/>
            <person name="Spatafora J.W."/>
        </authorList>
    </citation>
    <scope>NUCLEOTIDE SEQUENCE [LARGE SCALE GENOMIC DNA]</scope>
    <source>
        <strain evidence="6 7">AM-OR11-056</strain>
    </source>
</reference>
<name>A0A1J8R453_9AGAM</name>
<evidence type="ECO:0000313" key="7">
    <source>
        <dbReference type="Proteomes" id="UP000183567"/>
    </source>
</evidence>